<accession>A0AAN9XMI1</accession>
<gene>
    <name evidence="1" type="ORF">VNO78_10185</name>
</gene>
<name>A0AAN9XMI1_PSOTE</name>
<evidence type="ECO:0000313" key="2">
    <source>
        <dbReference type="Proteomes" id="UP001386955"/>
    </source>
</evidence>
<organism evidence="1 2">
    <name type="scientific">Psophocarpus tetragonolobus</name>
    <name type="common">Winged bean</name>
    <name type="synonym">Dolichos tetragonolobus</name>
    <dbReference type="NCBI Taxonomy" id="3891"/>
    <lineage>
        <taxon>Eukaryota</taxon>
        <taxon>Viridiplantae</taxon>
        <taxon>Streptophyta</taxon>
        <taxon>Embryophyta</taxon>
        <taxon>Tracheophyta</taxon>
        <taxon>Spermatophyta</taxon>
        <taxon>Magnoliopsida</taxon>
        <taxon>eudicotyledons</taxon>
        <taxon>Gunneridae</taxon>
        <taxon>Pentapetalae</taxon>
        <taxon>rosids</taxon>
        <taxon>fabids</taxon>
        <taxon>Fabales</taxon>
        <taxon>Fabaceae</taxon>
        <taxon>Papilionoideae</taxon>
        <taxon>50 kb inversion clade</taxon>
        <taxon>NPAAA clade</taxon>
        <taxon>indigoferoid/millettioid clade</taxon>
        <taxon>Phaseoleae</taxon>
        <taxon>Psophocarpus</taxon>
    </lineage>
</organism>
<evidence type="ECO:0000313" key="1">
    <source>
        <dbReference type="EMBL" id="KAK7399010.1"/>
    </source>
</evidence>
<keyword evidence="2" id="KW-1185">Reference proteome</keyword>
<reference evidence="1 2" key="1">
    <citation type="submission" date="2024-01" db="EMBL/GenBank/DDBJ databases">
        <title>The genomes of 5 underutilized Papilionoideae crops provide insights into root nodulation and disease resistanc.</title>
        <authorList>
            <person name="Jiang F."/>
        </authorList>
    </citation>
    <scope>NUCLEOTIDE SEQUENCE [LARGE SCALE GENOMIC DNA]</scope>
    <source>
        <strain evidence="1">DUOXIRENSHENG_FW03</strain>
        <tissue evidence="1">Leaves</tissue>
    </source>
</reference>
<protein>
    <submittedName>
        <fullName evidence="1">Uncharacterized protein</fullName>
    </submittedName>
</protein>
<dbReference type="EMBL" id="JAYMYS010000003">
    <property type="protein sequence ID" value="KAK7399010.1"/>
    <property type="molecule type" value="Genomic_DNA"/>
</dbReference>
<dbReference type="Proteomes" id="UP001386955">
    <property type="component" value="Unassembled WGS sequence"/>
</dbReference>
<sequence length="66" mass="7628">MAKASSSALTPPQNPLFQSRVKRRKVFVLISQSNSCYIQEREMQCCGVFHTDTVEIQLKAKFHQER</sequence>
<comment type="caution">
    <text evidence="1">The sequence shown here is derived from an EMBL/GenBank/DDBJ whole genome shotgun (WGS) entry which is preliminary data.</text>
</comment>
<proteinExistence type="predicted"/>
<dbReference type="AlphaFoldDB" id="A0AAN9XMI1"/>